<evidence type="ECO:0000313" key="2">
    <source>
        <dbReference type="EMBL" id="SNQ28799.1"/>
    </source>
</evidence>
<gene>
    <name evidence="2" type="ORF">SAMN05444584_0725</name>
</gene>
<organism evidence="2 3">
    <name type="scientific">Acinetobacter apis</name>
    <dbReference type="NCBI Taxonomy" id="1229165"/>
    <lineage>
        <taxon>Bacteria</taxon>
        <taxon>Pseudomonadati</taxon>
        <taxon>Pseudomonadota</taxon>
        <taxon>Gammaproteobacteria</taxon>
        <taxon>Moraxellales</taxon>
        <taxon>Moraxellaceae</taxon>
        <taxon>Acinetobacter</taxon>
    </lineage>
</organism>
<evidence type="ECO:0000256" key="1">
    <source>
        <dbReference type="SAM" id="SignalP"/>
    </source>
</evidence>
<dbReference type="PROSITE" id="PS51257">
    <property type="entry name" value="PROKAR_LIPOPROTEIN"/>
    <property type="match status" value="1"/>
</dbReference>
<dbReference type="RefSeq" id="WP_088822823.1">
    <property type="nucleotide sequence ID" value="NZ_FZLN01000001.1"/>
</dbReference>
<feature type="signal peptide" evidence="1">
    <location>
        <begin position="1"/>
        <end position="22"/>
    </location>
</feature>
<dbReference type="AlphaFoldDB" id="A0A217EE54"/>
<dbReference type="OrthoDB" id="6893199at2"/>
<name>A0A217EE54_9GAMM</name>
<keyword evidence="3" id="KW-1185">Reference proteome</keyword>
<protein>
    <recommendedName>
        <fullName evidence="4">Lipoprotein</fullName>
    </recommendedName>
</protein>
<dbReference type="Proteomes" id="UP000243463">
    <property type="component" value="Unassembled WGS sequence"/>
</dbReference>
<proteinExistence type="predicted"/>
<evidence type="ECO:0000313" key="3">
    <source>
        <dbReference type="Proteomes" id="UP000243463"/>
    </source>
</evidence>
<reference evidence="3" key="1">
    <citation type="submission" date="2017-06" db="EMBL/GenBank/DDBJ databases">
        <authorList>
            <person name="Varghese N."/>
            <person name="Submissions S."/>
        </authorList>
    </citation>
    <scope>NUCLEOTIDE SEQUENCE [LARGE SCALE GENOMIC DNA]</scope>
    <source>
        <strain evidence="3">ANC 5114</strain>
    </source>
</reference>
<sequence length="108" mass="11166">MNKLFLLTVLSALIASCGTVGNAVIKDTSLANKAAFALNTTADRVAISNRTSSIDSINFVATTKGKSYQCYITTVAGVINSSAICSGSNSVKNNNQQCNALLKAAGRC</sequence>
<evidence type="ECO:0008006" key="4">
    <source>
        <dbReference type="Google" id="ProtNLM"/>
    </source>
</evidence>
<feature type="chain" id="PRO_5013052797" description="Lipoprotein" evidence="1">
    <location>
        <begin position="23"/>
        <end position="108"/>
    </location>
</feature>
<keyword evidence="1" id="KW-0732">Signal</keyword>
<dbReference type="EMBL" id="FZLN01000001">
    <property type="protein sequence ID" value="SNQ28799.1"/>
    <property type="molecule type" value="Genomic_DNA"/>
</dbReference>
<accession>A0A217EE54</accession>